<evidence type="ECO:0000313" key="3">
    <source>
        <dbReference type="Proteomes" id="UP000216991"/>
    </source>
</evidence>
<name>A0A255Y556_9SPHN</name>
<keyword evidence="1" id="KW-0732">Signal</keyword>
<dbReference type="InterPro" id="IPR032710">
    <property type="entry name" value="NTF2-like_dom_sf"/>
</dbReference>
<gene>
    <name evidence="2" type="ORF">CHU93_15795</name>
</gene>
<feature type="chain" id="PRO_5012016240" evidence="1">
    <location>
        <begin position="22"/>
        <end position="153"/>
    </location>
</feature>
<comment type="caution">
    <text evidence="2">The sequence shown here is derived from an EMBL/GenBank/DDBJ whole genome shotgun (WGS) entry which is preliminary data.</text>
</comment>
<dbReference type="Proteomes" id="UP000216991">
    <property type="component" value="Unassembled WGS sequence"/>
</dbReference>
<feature type="signal peptide" evidence="1">
    <location>
        <begin position="1"/>
        <end position="21"/>
    </location>
</feature>
<dbReference type="AlphaFoldDB" id="A0A255Y556"/>
<dbReference type="RefSeq" id="WP_094475108.1">
    <property type="nucleotide sequence ID" value="NZ_NOXT01000125.1"/>
</dbReference>
<evidence type="ECO:0000313" key="2">
    <source>
        <dbReference type="EMBL" id="OYQ24301.1"/>
    </source>
</evidence>
<accession>A0A255Y556</accession>
<proteinExistence type="predicted"/>
<sequence length="153" mass="16785">MGDRMMRAGLIALLLAAPAAANPKAEVMAATNAFMAALNKGDANAAEAMTHPQLVIQILRFPPEGGSKYSVLTRQALFDNFRNAPPRVFDERIVKSKILVTRDYAHVWAPYTLDIDGKRIHCGVDSFGWSKIDGKWLLTTFGWTADPKGCPPK</sequence>
<evidence type="ECO:0000256" key="1">
    <source>
        <dbReference type="SAM" id="SignalP"/>
    </source>
</evidence>
<organism evidence="2 3">
    <name type="scientific">Sandarakinorhabdus cyanobacteriorum</name>
    <dbReference type="NCBI Taxonomy" id="1981098"/>
    <lineage>
        <taxon>Bacteria</taxon>
        <taxon>Pseudomonadati</taxon>
        <taxon>Pseudomonadota</taxon>
        <taxon>Alphaproteobacteria</taxon>
        <taxon>Sphingomonadales</taxon>
        <taxon>Sphingosinicellaceae</taxon>
        <taxon>Sandarakinorhabdus</taxon>
    </lineage>
</organism>
<keyword evidence="3" id="KW-1185">Reference proteome</keyword>
<dbReference type="OrthoDB" id="117186at2"/>
<protein>
    <submittedName>
        <fullName evidence="2">Uncharacterized protein</fullName>
    </submittedName>
</protein>
<dbReference type="SUPFAM" id="SSF54427">
    <property type="entry name" value="NTF2-like"/>
    <property type="match status" value="1"/>
</dbReference>
<reference evidence="2 3" key="1">
    <citation type="submission" date="2017-07" db="EMBL/GenBank/DDBJ databases">
        <title>Sandarakinorhabdus cyanobacteriorum sp. nov., a novel bacterium isolated from cyanobacterial aggregates in a eutrophic lake.</title>
        <authorList>
            <person name="Cai H."/>
        </authorList>
    </citation>
    <scope>NUCLEOTIDE SEQUENCE [LARGE SCALE GENOMIC DNA]</scope>
    <source>
        <strain evidence="2 3">TH057</strain>
    </source>
</reference>
<dbReference type="EMBL" id="NOXT01000125">
    <property type="protein sequence ID" value="OYQ24301.1"/>
    <property type="molecule type" value="Genomic_DNA"/>
</dbReference>
<dbReference type="Gene3D" id="3.10.450.50">
    <property type="match status" value="1"/>
</dbReference>